<evidence type="ECO:0000256" key="1">
    <source>
        <dbReference type="SAM" id="MobiDB-lite"/>
    </source>
</evidence>
<feature type="compositionally biased region" description="Polar residues" evidence="1">
    <location>
        <begin position="27"/>
        <end position="42"/>
    </location>
</feature>
<proteinExistence type="predicted"/>
<accession>A0A220IGJ8</accession>
<protein>
    <submittedName>
        <fullName evidence="2">ORF3</fullName>
    </submittedName>
</protein>
<dbReference type="EMBL" id="MF327549">
    <property type="protein sequence ID" value="ASH99111.1"/>
    <property type="molecule type" value="Genomic_DNA"/>
</dbReference>
<feature type="region of interest" description="Disordered" evidence="1">
    <location>
        <begin position="26"/>
        <end position="102"/>
    </location>
</feature>
<reference evidence="2" key="1">
    <citation type="journal article" date="2017" name="Microbiome">
        <title>Virome comparisons in wild-diseased and healthy captive giant pandas.</title>
        <authorList>
            <person name="Zhang W."/>
            <person name="Yang S."/>
            <person name="Shan T."/>
            <person name="Hou R."/>
            <person name="Liu Z."/>
            <person name="Li W."/>
            <person name="Guo L."/>
            <person name="Wang Y."/>
            <person name="Chen P."/>
            <person name="Wang X."/>
            <person name="Feng F."/>
            <person name="Wang H."/>
            <person name="Chen C."/>
            <person name="Shen Q."/>
            <person name="Zhou C."/>
            <person name="Hua X."/>
            <person name="Cui L."/>
            <person name="Deng X."/>
            <person name="Zhang Z."/>
            <person name="Qi D."/>
            <person name="Delwart E."/>
        </authorList>
    </citation>
    <scope>NUCLEOTIDE SEQUENCE</scope>
    <source>
        <strain evidence="2">Gpan20681</strain>
    </source>
</reference>
<feature type="compositionally biased region" description="Low complexity" evidence="1">
    <location>
        <begin position="69"/>
        <end position="79"/>
    </location>
</feature>
<organism evidence="2">
    <name type="scientific">Giant panda anellovirus</name>
    <dbReference type="NCBI Taxonomy" id="2016460"/>
    <lineage>
        <taxon>Viruses</taxon>
        <taxon>Monodnaviria</taxon>
        <taxon>Shotokuvirae</taxon>
        <taxon>Commensaviricota</taxon>
        <taxon>Cardeaviricetes</taxon>
        <taxon>Sanitavirales</taxon>
        <taxon>Anelloviridae</taxon>
    </lineage>
</organism>
<name>A0A220IGJ8_9VIRU</name>
<sequence>MKRGSSKRVLWQELLQCRLSEEAWWRSSPNLYSTDGSESESPGGTKRKILAPETPTPIKKKINISGVWPNASDSDWSESSGGGGGGSNPTPPPPTHQRTNKT</sequence>
<evidence type="ECO:0000313" key="2">
    <source>
        <dbReference type="EMBL" id="ASH99111.1"/>
    </source>
</evidence>